<dbReference type="PATRIC" id="fig|42234.21.peg.8173"/>
<keyword evidence="1" id="KW-1133">Transmembrane helix</keyword>
<dbReference type="PANTHER" id="PTHR42305:SF1">
    <property type="entry name" value="MEMBRANE PROTEIN RV1733C-RELATED"/>
    <property type="match status" value="1"/>
</dbReference>
<sequence length="201" mass="21648">MRAIRGLWRWRHNPVRRTTDLVEAWVAAGALLLVLVVAPVAGMVVGAFVQDALLRSVRDQASTRFETTATVVKELKGSAFVTDPEAVSGREARSRVEADWTAPDGSSHHGPVTAALDTPHAGDRFSLWTDGAGRPMSRPLDVATAETHGVLAGLGAALCAAGLVESARRAVVWTMVRRRYARWDQAWDRAGPDWGRTGTGS</sequence>
<protein>
    <submittedName>
        <fullName evidence="2">Membrane protein</fullName>
    </submittedName>
</protein>
<feature type="transmembrane region" description="Helical" evidence="1">
    <location>
        <begin position="21"/>
        <end position="49"/>
    </location>
</feature>
<dbReference type="RefSeq" id="WP_050374947.1">
    <property type="nucleotide sequence ID" value="NZ_CP122560.1"/>
</dbReference>
<reference evidence="3" key="1">
    <citation type="submission" date="2014-07" db="EMBL/GenBank/DDBJ databases">
        <title>Genome sequencing of plant-pathogenic Streptomyces species.</title>
        <authorList>
            <person name="Harrison J."/>
            <person name="Sapp M."/>
            <person name="Thwaites R."/>
            <person name="Studholme D.J."/>
        </authorList>
    </citation>
    <scope>NUCLEOTIDE SEQUENCE [LARGE SCALE GENOMIC DNA]</scope>
    <source>
        <strain evidence="3">NCPPB 4445</strain>
    </source>
</reference>
<keyword evidence="1" id="KW-0812">Transmembrane</keyword>
<dbReference type="PANTHER" id="PTHR42305">
    <property type="entry name" value="MEMBRANE PROTEIN RV1733C-RELATED"/>
    <property type="match status" value="1"/>
</dbReference>
<dbReference type="Proteomes" id="UP000037151">
    <property type="component" value="Unassembled WGS sequence"/>
</dbReference>
<gene>
    <name evidence="2" type="ORF">IQ63_39720</name>
</gene>
<accession>A0A0L0JKE2</accession>
<name>A0A0L0JKE2_9ACTN</name>
<evidence type="ECO:0000313" key="3">
    <source>
        <dbReference type="Proteomes" id="UP000037151"/>
    </source>
</evidence>
<dbReference type="AlphaFoldDB" id="A0A0L0JKE2"/>
<comment type="caution">
    <text evidence="2">The sequence shown here is derived from an EMBL/GenBank/DDBJ whole genome shotgun (WGS) entry which is preliminary data.</text>
</comment>
<evidence type="ECO:0000313" key="2">
    <source>
        <dbReference type="EMBL" id="KND25845.1"/>
    </source>
</evidence>
<keyword evidence="1" id="KW-0472">Membrane</keyword>
<proteinExistence type="predicted"/>
<organism evidence="2 3">
    <name type="scientific">Streptomyces acidiscabies</name>
    <dbReference type="NCBI Taxonomy" id="42234"/>
    <lineage>
        <taxon>Bacteria</taxon>
        <taxon>Bacillati</taxon>
        <taxon>Actinomycetota</taxon>
        <taxon>Actinomycetes</taxon>
        <taxon>Kitasatosporales</taxon>
        <taxon>Streptomycetaceae</taxon>
        <taxon>Streptomyces</taxon>
    </lineage>
</organism>
<dbReference type="EMBL" id="JPPY01000217">
    <property type="protein sequence ID" value="KND25845.1"/>
    <property type="molecule type" value="Genomic_DNA"/>
</dbReference>
<dbReference type="InterPro" id="IPR039708">
    <property type="entry name" value="MT1774/Rv1733c-like"/>
</dbReference>
<dbReference type="OrthoDB" id="4325432at2"/>
<evidence type="ECO:0000256" key="1">
    <source>
        <dbReference type="SAM" id="Phobius"/>
    </source>
</evidence>